<evidence type="ECO:0000313" key="2">
    <source>
        <dbReference type="EMBL" id="CAI8597293.1"/>
    </source>
</evidence>
<accession>A0AAV0ZIB4</accession>
<reference evidence="2 3" key="1">
    <citation type="submission" date="2023-01" db="EMBL/GenBank/DDBJ databases">
        <authorList>
            <person name="Kreplak J."/>
        </authorList>
    </citation>
    <scope>NUCLEOTIDE SEQUENCE [LARGE SCALE GENOMIC DNA]</scope>
</reference>
<feature type="domain" description="Reverse transcriptase zinc-binding" evidence="1">
    <location>
        <begin position="3"/>
        <end position="52"/>
    </location>
</feature>
<proteinExistence type="predicted"/>
<dbReference type="InterPro" id="IPR026960">
    <property type="entry name" value="RVT-Znf"/>
</dbReference>
<dbReference type="Proteomes" id="UP001157006">
    <property type="component" value="Chromosome 2"/>
</dbReference>
<name>A0AAV0ZIB4_VICFA</name>
<sequence>MSVWKMIYSKVSTNDFVMSCGISLASRCHLCCAAIESFQHFFFYCKFFKCLWKWLMNKFNLSINPNSIVGWLDFCCHNKAHQASLVLCVEVINMLVKIWKTRNMVKHNKHLITPAIVIDWIMHQVKMSGNSTSKAANISMLDFYFIKVCKVNILPPKAPSIKEVI</sequence>
<evidence type="ECO:0000259" key="1">
    <source>
        <dbReference type="Pfam" id="PF13966"/>
    </source>
</evidence>
<keyword evidence="3" id="KW-1185">Reference proteome</keyword>
<dbReference type="EMBL" id="OX451737">
    <property type="protein sequence ID" value="CAI8597293.1"/>
    <property type="molecule type" value="Genomic_DNA"/>
</dbReference>
<dbReference type="AlphaFoldDB" id="A0AAV0ZIB4"/>
<evidence type="ECO:0000313" key="3">
    <source>
        <dbReference type="Proteomes" id="UP001157006"/>
    </source>
</evidence>
<protein>
    <recommendedName>
        <fullName evidence="1">Reverse transcriptase zinc-binding domain-containing protein</fullName>
    </recommendedName>
</protein>
<organism evidence="2 3">
    <name type="scientific">Vicia faba</name>
    <name type="common">Broad bean</name>
    <name type="synonym">Faba vulgaris</name>
    <dbReference type="NCBI Taxonomy" id="3906"/>
    <lineage>
        <taxon>Eukaryota</taxon>
        <taxon>Viridiplantae</taxon>
        <taxon>Streptophyta</taxon>
        <taxon>Embryophyta</taxon>
        <taxon>Tracheophyta</taxon>
        <taxon>Spermatophyta</taxon>
        <taxon>Magnoliopsida</taxon>
        <taxon>eudicotyledons</taxon>
        <taxon>Gunneridae</taxon>
        <taxon>Pentapetalae</taxon>
        <taxon>rosids</taxon>
        <taxon>fabids</taxon>
        <taxon>Fabales</taxon>
        <taxon>Fabaceae</taxon>
        <taxon>Papilionoideae</taxon>
        <taxon>50 kb inversion clade</taxon>
        <taxon>NPAAA clade</taxon>
        <taxon>Hologalegina</taxon>
        <taxon>IRL clade</taxon>
        <taxon>Fabeae</taxon>
        <taxon>Vicia</taxon>
    </lineage>
</organism>
<gene>
    <name evidence="2" type="ORF">VFH_II075080</name>
</gene>
<dbReference type="Pfam" id="PF13966">
    <property type="entry name" value="zf-RVT"/>
    <property type="match status" value="1"/>
</dbReference>